<evidence type="ECO:0000313" key="3">
    <source>
        <dbReference type="Proteomes" id="UP001597557"/>
    </source>
</evidence>
<evidence type="ECO:0000313" key="2">
    <source>
        <dbReference type="EMBL" id="MFD2874042.1"/>
    </source>
</evidence>
<keyword evidence="1" id="KW-0812">Transmembrane</keyword>
<reference evidence="3" key="1">
    <citation type="journal article" date="2019" name="Int. J. Syst. Evol. Microbiol.">
        <title>The Global Catalogue of Microorganisms (GCM) 10K type strain sequencing project: providing services to taxonomists for standard genome sequencing and annotation.</title>
        <authorList>
            <consortium name="The Broad Institute Genomics Platform"/>
            <consortium name="The Broad Institute Genome Sequencing Center for Infectious Disease"/>
            <person name="Wu L."/>
            <person name="Ma J."/>
        </authorList>
    </citation>
    <scope>NUCLEOTIDE SEQUENCE [LARGE SCALE GENOMIC DNA]</scope>
    <source>
        <strain evidence="3">KCTC 22437</strain>
    </source>
</reference>
<dbReference type="Proteomes" id="UP001597557">
    <property type="component" value="Unassembled WGS sequence"/>
</dbReference>
<accession>A0ABW5YFI2</accession>
<evidence type="ECO:0000256" key="1">
    <source>
        <dbReference type="SAM" id="Phobius"/>
    </source>
</evidence>
<dbReference type="EMBL" id="JBHUPD010000003">
    <property type="protein sequence ID" value="MFD2874042.1"/>
    <property type="molecule type" value="Genomic_DNA"/>
</dbReference>
<sequence>MTAIEHKEIKGITLKLIWATLSGAVLITAGVCGSYMALKSDLVVNNRVTEVRLGNVENELKIQRQEIDDLKKERAKQ</sequence>
<keyword evidence="3" id="KW-1185">Reference proteome</keyword>
<keyword evidence="1" id="KW-0472">Membrane</keyword>
<feature type="transmembrane region" description="Helical" evidence="1">
    <location>
        <begin position="16"/>
        <end position="38"/>
    </location>
</feature>
<protein>
    <recommendedName>
        <fullName evidence="4">TMhelix containing protein</fullName>
    </recommendedName>
</protein>
<gene>
    <name evidence="2" type="ORF">ACFS5N_16285</name>
</gene>
<organism evidence="2 3">
    <name type="scientific">Mucilaginibacter ximonensis</name>
    <dbReference type="NCBI Taxonomy" id="538021"/>
    <lineage>
        <taxon>Bacteria</taxon>
        <taxon>Pseudomonadati</taxon>
        <taxon>Bacteroidota</taxon>
        <taxon>Sphingobacteriia</taxon>
        <taxon>Sphingobacteriales</taxon>
        <taxon>Sphingobacteriaceae</taxon>
        <taxon>Mucilaginibacter</taxon>
    </lineage>
</organism>
<keyword evidence="1" id="KW-1133">Transmembrane helix</keyword>
<comment type="caution">
    <text evidence="2">The sequence shown here is derived from an EMBL/GenBank/DDBJ whole genome shotgun (WGS) entry which is preliminary data.</text>
</comment>
<dbReference type="RefSeq" id="WP_377187942.1">
    <property type="nucleotide sequence ID" value="NZ_JBHUPD010000003.1"/>
</dbReference>
<evidence type="ECO:0008006" key="4">
    <source>
        <dbReference type="Google" id="ProtNLM"/>
    </source>
</evidence>
<proteinExistence type="predicted"/>
<name>A0ABW5YFI2_9SPHI</name>